<protein>
    <recommendedName>
        <fullName evidence="8">TF-B3 domain-containing protein</fullName>
    </recommendedName>
</protein>
<comment type="caution">
    <text evidence="6">The sequence shown here is derived from an EMBL/GenBank/DDBJ whole genome shotgun (WGS) entry which is preliminary data.</text>
</comment>
<comment type="subcellular location">
    <subcellularLocation>
        <location evidence="1">Nucleus</location>
    </subcellularLocation>
</comment>
<proteinExistence type="predicted"/>
<dbReference type="GO" id="GO:0003677">
    <property type="term" value="F:DNA binding"/>
    <property type="evidence" value="ECO:0007669"/>
    <property type="project" value="UniProtKB-KW"/>
</dbReference>
<keyword evidence="3" id="KW-0238">DNA-binding</keyword>
<dbReference type="EMBL" id="JBJUIK010000002">
    <property type="protein sequence ID" value="KAL3534351.1"/>
    <property type="molecule type" value="Genomic_DNA"/>
</dbReference>
<evidence type="ECO:0000256" key="5">
    <source>
        <dbReference type="ARBA" id="ARBA00023242"/>
    </source>
</evidence>
<gene>
    <name evidence="6" type="ORF">ACH5RR_002812</name>
</gene>
<evidence type="ECO:0008006" key="8">
    <source>
        <dbReference type="Google" id="ProtNLM"/>
    </source>
</evidence>
<dbReference type="SUPFAM" id="SSF101936">
    <property type="entry name" value="DNA-binding pseudobarrel domain"/>
    <property type="match status" value="1"/>
</dbReference>
<name>A0ABD3ATF0_9GENT</name>
<dbReference type="InterPro" id="IPR015300">
    <property type="entry name" value="DNA-bd_pseudobarrel_sf"/>
</dbReference>
<reference evidence="6 7" key="1">
    <citation type="submission" date="2024-11" db="EMBL/GenBank/DDBJ databases">
        <title>A near-complete genome assembly of Cinchona calisaya.</title>
        <authorList>
            <person name="Lian D.C."/>
            <person name="Zhao X.W."/>
            <person name="Wei L."/>
        </authorList>
    </citation>
    <scope>NUCLEOTIDE SEQUENCE [LARGE SCALE GENOMIC DNA]</scope>
    <source>
        <tissue evidence="6">Nenye</tissue>
    </source>
</reference>
<evidence type="ECO:0000313" key="6">
    <source>
        <dbReference type="EMBL" id="KAL3534351.1"/>
    </source>
</evidence>
<dbReference type="Proteomes" id="UP001630127">
    <property type="component" value="Unassembled WGS sequence"/>
</dbReference>
<evidence type="ECO:0000256" key="2">
    <source>
        <dbReference type="ARBA" id="ARBA00023015"/>
    </source>
</evidence>
<evidence type="ECO:0000256" key="1">
    <source>
        <dbReference type="ARBA" id="ARBA00004123"/>
    </source>
</evidence>
<evidence type="ECO:0000256" key="4">
    <source>
        <dbReference type="ARBA" id="ARBA00023163"/>
    </source>
</evidence>
<evidence type="ECO:0000313" key="7">
    <source>
        <dbReference type="Proteomes" id="UP001630127"/>
    </source>
</evidence>
<keyword evidence="2" id="KW-0805">Transcription regulation</keyword>
<accession>A0ABD3ATF0</accession>
<keyword evidence="5" id="KW-0539">Nucleus</keyword>
<dbReference type="AlphaFoldDB" id="A0ABD3ATF0"/>
<organism evidence="6 7">
    <name type="scientific">Cinchona calisaya</name>
    <dbReference type="NCBI Taxonomy" id="153742"/>
    <lineage>
        <taxon>Eukaryota</taxon>
        <taxon>Viridiplantae</taxon>
        <taxon>Streptophyta</taxon>
        <taxon>Embryophyta</taxon>
        <taxon>Tracheophyta</taxon>
        <taxon>Spermatophyta</taxon>
        <taxon>Magnoliopsida</taxon>
        <taxon>eudicotyledons</taxon>
        <taxon>Gunneridae</taxon>
        <taxon>Pentapetalae</taxon>
        <taxon>asterids</taxon>
        <taxon>lamiids</taxon>
        <taxon>Gentianales</taxon>
        <taxon>Rubiaceae</taxon>
        <taxon>Cinchonoideae</taxon>
        <taxon>Cinchoneae</taxon>
        <taxon>Cinchona</taxon>
    </lineage>
</organism>
<dbReference type="GO" id="GO:0005634">
    <property type="term" value="C:nucleus"/>
    <property type="evidence" value="ECO:0007669"/>
    <property type="project" value="UniProtKB-SubCell"/>
</dbReference>
<evidence type="ECO:0000256" key="3">
    <source>
        <dbReference type="ARBA" id="ARBA00023125"/>
    </source>
</evidence>
<keyword evidence="7" id="KW-1185">Reference proteome</keyword>
<keyword evidence="4" id="KW-0804">Transcription</keyword>
<sequence>MVKRLSGNDVHESLTIPPTPLKVYPTEFLNDNGDKIQMKRLRFPLGCGRRIYSKLDATLSYILISKEWKDIAEKNHLGAGETVHCRLFGS</sequence>